<gene>
    <name evidence="3" type="ORF">TH19_06405</name>
</gene>
<protein>
    <recommendedName>
        <fullName evidence="2">Solute-binding protein family 3/N-terminal domain-containing protein</fullName>
    </recommendedName>
</protein>
<dbReference type="SMART" id="SM00062">
    <property type="entry name" value="PBPb"/>
    <property type="match status" value="1"/>
</dbReference>
<evidence type="ECO:0000256" key="1">
    <source>
        <dbReference type="ARBA" id="ARBA00022729"/>
    </source>
</evidence>
<proteinExistence type="predicted"/>
<dbReference type="PANTHER" id="PTHR35936">
    <property type="entry name" value="MEMBRANE-BOUND LYTIC MUREIN TRANSGLYCOSYLASE F"/>
    <property type="match status" value="1"/>
</dbReference>
<comment type="caution">
    <text evidence="3">The sequence shown here is derived from an EMBL/GenBank/DDBJ whole genome shotgun (WGS) entry which is preliminary data.</text>
</comment>
<dbReference type="RefSeq" id="WP_181846327.1">
    <property type="nucleotide sequence ID" value="NZ_JPWF01000003.1"/>
</dbReference>
<keyword evidence="1" id="KW-0732">Signal</keyword>
<name>A0A367WAH1_9PROT</name>
<dbReference type="EMBL" id="JPWF01000003">
    <property type="protein sequence ID" value="RCK38423.1"/>
    <property type="molecule type" value="Genomic_DNA"/>
</dbReference>
<organism evidence="3 4">
    <name type="scientific">Thalassospira profundimaris</name>
    <dbReference type="NCBI Taxonomy" id="502049"/>
    <lineage>
        <taxon>Bacteria</taxon>
        <taxon>Pseudomonadati</taxon>
        <taxon>Pseudomonadota</taxon>
        <taxon>Alphaproteobacteria</taxon>
        <taxon>Rhodospirillales</taxon>
        <taxon>Thalassospiraceae</taxon>
        <taxon>Thalassospira</taxon>
    </lineage>
</organism>
<accession>A0A367WAH1</accession>
<feature type="domain" description="Solute-binding protein family 3/N-terminal" evidence="2">
    <location>
        <begin position="2"/>
        <end position="228"/>
    </location>
</feature>
<dbReference type="AlphaFoldDB" id="A0A367WAH1"/>
<evidence type="ECO:0000259" key="2">
    <source>
        <dbReference type="SMART" id="SM00062"/>
    </source>
</evidence>
<evidence type="ECO:0000313" key="4">
    <source>
        <dbReference type="Proteomes" id="UP000253226"/>
    </source>
</evidence>
<evidence type="ECO:0000313" key="3">
    <source>
        <dbReference type="EMBL" id="RCK38423.1"/>
    </source>
</evidence>
<dbReference type="Pfam" id="PF00497">
    <property type="entry name" value="SBP_bac_3"/>
    <property type="match status" value="1"/>
</dbReference>
<dbReference type="SUPFAM" id="SSF53850">
    <property type="entry name" value="Periplasmic binding protein-like II"/>
    <property type="match status" value="1"/>
</dbReference>
<dbReference type="PANTHER" id="PTHR35936:SF25">
    <property type="entry name" value="ABC TRANSPORTER SUBSTRATE-BINDING PROTEIN"/>
    <property type="match status" value="1"/>
</dbReference>
<dbReference type="Proteomes" id="UP000253226">
    <property type="component" value="Unassembled WGS sequence"/>
</dbReference>
<reference evidence="3 4" key="1">
    <citation type="submission" date="2014-07" db="EMBL/GenBank/DDBJ databases">
        <title>Draft genome sequence of Thalassospira profundimaris 35.</title>
        <authorList>
            <person name="Lai Q."/>
            <person name="Shao Z."/>
        </authorList>
    </citation>
    <scope>NUCLEOTIDE SEQUENCE [LARGE SCALE GENOMIC DNA]</scope>
    <source>
        <strain evidence="3 4">35</strain>
    </source>
</reference>
<dbReference type="Gene3D" id="3.40.190.10">
    <property type="entry name" value="Periplasmic binding protein-like II"/>
    <property type="match status" value="2"/>
</dbReference>
<sequence>MTIYVDEANPPFMYRDDDLAAGIYPDLVRAIFVRAGIPVEIIAVPWRRALLHLENAEGGVAGIYKNLERQKKYAFSDPIHRERLMIYRSKTAFTSESELKDLEGLNVGVIRGWSYGDAFDNARQAELFFASEAASDDQNFSMLISKRVDAVIAVREAGDIWIQKLQLENQIVRGERAMYENQTFIAFNRKSKEMSAIALINRAIAEMVEDGTIEAVVTNAVHQAIGSAFH</sequence>
<dbReference type="InterPro" id="IPR001638">
    <property type="entry name" value="Solute-binding_3/MltF_N"/>
</dbReference>